<protein>
    <submittedName>
        <fullName evidence="7">Nephronophthisis 3 (Adolescent)</fullName>
    </submittedName>
</protein>
<dbReference type="Pfam" id="PF25022">
    <property type="entry name" value="NPHP3"/>
    <property type="match status" value="1"/>
</dbReference>
<dbReference type="AlphaFoldDB" id="A0A9D2Y5W9"/>
<evidence type="ECO:0000313" key="7">
    <source>
        <dbReference type="EMBL" id="KAF7213379.1"/>
    </source>
</evidence>
<dbReference type="Proteomes" id="UP000822369">
    <property type="component" value="Chromosome 10"/>
</dbReference>
<dbReference type="SUPFAM" id="SSF52540">
    <property type="entry name" value="P-loop containing nucleoside triphosphate hydrolases"/>
    <property type="match status" value="1"/>
</dbReference>
<name>A0A9D2Y5W9_NOTFU</name>
<dbReference type="Gene3D" id="3.40.50.300">
    <property type="entry name" value="P-loop containing nucleotide triphosphate hydrolases"/>
    <property type="match status" value="1"/>
</dbReference>
<organism evidence="7 8">
    <name type="scientific">Nothobranchius furzeri</name>
    <name type="common">Turquoise killifish</name>
    <dbReference type="NCBI Taxonomy" id="105023"/>
    <lineage>
        <taxon>Eukaryota</taxon>
        <taxon>Metazoa</taxon>
        <taxon>Chordata</taxon>
        <taxon>Craniata</taxon>
        <taxon>Vertebrata</taxon>
        <taxon>Euteleostomi</taxon>
        <taxon>Actinopterygii</taxon>
        <taxon>Neopterygii</taxon>
        <taxon>Teleostei</taxon>
        <taxon>Neoteleostei</taxon>
        <taxon>Acanthomorphata</taxon>
        <taxon>Ovalentaria</taxon>
        <taxon>Atherinomorphae</taxon>
        <taxon>Cyprinodontiformes</taxon>
        <taxon>Nothobranchiidae</taxon>
        <taxon>Nothobranchius</taxon>
    </lineage>
</organism>
<dbReference type="PANTHER" id="PTHR19446">
    <property type="entry name" value="REVERSE TRANSCRIPTASES"/>
    <property type="match status" value="1"/>
</dbReference>
<evidence type="ECO:0000259" key="6">
    <source>
        <dbReference type="Pfam" id="PF25022"/>
    </source>
</evidence>
<dbReference type="InterPro" id="IPR056886">
    <property type="entry name" value="NPHP3_ab_dom"/>
</dbReference>
<dbReference type="Pfam" id="PF00078">
    <property type="entry name" value="RVT_1"/>
    <property type="match status" value="1"/>
</dbReference>
<feature type="domain" description="Nephrocystin-3 alpha-beta" evidence="6">
    <location>
        <begin position="273"/>
        <end position="432"/>
    </location>
</feature>
<dbReference type="InterPro" id="IPR043502">
    <property type="entry name" value="DNA/RNA_pol_sf"/>
</dbReference>
<evidence type="ECO:0000256" key="2">
    <source>
        <dbReference type="SAM" id="Coils"/>
    </source>
</evidence>
<evidence type="ECO:0000259" key="4">
    <source>
        <dbReference type="Pfam" id="PF24883"/>
    </source>
</evidence>
<accession>A0A9D2Y5W9</accession>
<dbReference type="FunFam" id="3.40.50.300:FF:000693">
    <property type="entry name" value="Nephrocystin-3"/>
    <property type="match status" value="1"/>
</dbReference>
<dbReference type="Pfam" id="PF24883">
    <property type="entry name" value="NPHP3_N"/>
    <property type="match status" value="1"/>
</dbReference>
<feature type="non-terminal residue" evidence="7">
    <location>
        <position position="1"/>
    </location>
</feature>
<keyword evidence="2" id="KW-0175">Coiled coil</keyword>
<dbReference type="SUPFAM" id="SSF56672">
    <property type="entry name" value="DNA/RNA polymerases"/>
    <property type="match status" value="1"/>
</dbReference>
<dbReference type="CDD" id="cd01650">
    <property type="entry name" value="RT_nLTR_like"/>
    <property type="match status" value="1"/>
</dbReference>
<reference evidence="7" key="1">
    <citation type="submission" date="2020-03" db="EMBL/GenBank/DDBJ databases">
        <title>Intra-Species Differences in Population Size shape Life History and Genome Evolution.</title>
        <authorList>
            <person name="Willemsen D."/>
            <person name="Cui R."/>
            <person name="Valenzano D.R."/>
        </authorList>
    </citation>
    <scope>NUCLEOTIDE SEQUENCE</scope>
    <source>
        <strain evidence="7">GRZ</strain>
        <tissue evidence="7">Whole</tissue>
    </source>
</reference>
<dbReference type="EMBL" id="JAAVVJ010000010">
    <property type="protein sequence ID" value="KAF7213379.1"/>
    <property type="molecule type" value="Genomic_DNA"/>
</dbReference>
<dbReference type="InterPro" id="IPR027417">
    <property type="entry name" value="P-loop_NTPase"/>
</dbReference>
<sequence length="1275" mass="143775">MGTASSLVIPGGDVIDDGYGGEGGEACEIPVEVKPKARLLRSSFRRGPRVIGASFKSTGSVDLEYAAEYERLRKEYEIFRVSKNNEITSMRKKEAKLDDENKRLRAELQALQKTYQKILREKEAALEAKYQAMERAATFEHDRDKVKRQFKIFRETKEKEIQDLLRAKRDLEAKLQQLQTQGIQVYDLSDSDSDDNQTTVTAGGTQCEYWSGGALGSEPSLGSMMQLQQTFRGPEFAHSLIDVEGPFANVSRDDWDAAVTSLLQVSPHVPQALWSNTVRCYLITTRDTKAELEIFLKKHSSALRQMCEGLGHFYMNVYFPEETAALYATERKQEIERSSVCVLLLRSTVSSSVLEDCEEAFVKNPDGHPLVLYLRTEESNDLTGPIRQLLERVNAADKAAKVKVVDHSGSAEEGASLICAQLKKVIKQDLLGFEEGAVDSKDSAIDEGREEDSGDVLWDLHDEQEQIESYQQACSSRISQLGFQKYIDHLNDMIAAPLPTPPLLVSGGPGSGKSLLLSKWIELQQKQSPNTLFLYHFVGRPLSTSSEPVLIIKRLTVKLLQHFWSISGLSMDPSKILEEFPRWLERLSARHQGNIIIIIDSVDQIHQGERHMKWLIDPLPVNVRVVVSVNVETCPEAWRLWPTLHLDPLSPREVRSVVSAEVQGTDLKLNKDQEKKLERHCRSASTCNTLYVTLLARVITSGMTGWSLEKSLDQCLLCHDTMSLYCLALNMTLKSLSTDAARHTMKEMLCLVLSSHNGMSESEILDLFPELEVPVLSFLLHHLNRLCITTRRCGLLTFQHQQACEAVRLEFLGGRISSAPHREKLIHYFNQQLRSMIDFVVVSSDLRPYVLDTRVKRGAELSTDHHLVVSWIRWQGNMPRRPGRPKRIVRVCWERLAEEPVKTVFNSHLRQSFDHVPRAVGDIESEWALFHSAIVEAAVASCGRKVAGASRGGNPRTRWWTPEVRGAVRLKKEAYRAWLVCGSPEAADRYRIAKRGAAVAVAEAKSRAWEEFGEAMEKDYRSAPKRFWQTVRRLRRGRQQLAHTVYSGDGELLTSTEAIVGRWKEYFEELLNPTNAHSEEEPELGGLGMDCPISGAEVAEVVKQLHSGGAPGADEVRPGYLKAMDVVGLSWLTRLYNIAWSSGAVPREWQTGVVVPIFKKGDLRVCSNYRGITLLSLPGKVYSKVLERRVRSIVESQIEEEQCGFRPGRGTVDQLYTLARVMEGAWEFAQPIHMCFVDLEKAYDRVPRGTLWGTLQEYGVGGFLLRAIQSLYQRS</sequence>
<feature type="coiled-coil region" evidence="2">
    <location>
        <begin position="87"/>
        <end position="181"/>
    </location>
</feature>
<dbReference type="Pfam" id="PF24884">
    <property type="entry name" value="NPHP3_hel"/>
    <property type="match status" value="1"/>
</dbReference>
<evidence type="ECO:0000259" key="5">
    <source>
        <dbReference type="Pfam" id="PF24884"/>
    </source>
</evidence>
<evidence type="ECO:0000259" key="3">
    <source>
        <dbReference type="Pfam" id="PF00078"/>
    </source>
</evidence>
<comment type="caution">
    <text evidence="7">The sequence shown here is derived from an EMBL/GenBank/DDBJ whole genome shotgun (WGS) entry which is preliminary data.</text>
</comment>
<dbReference type="InterPro" id="IPR056883">
    <property type="entry name" value="NPHP3_hel"/>
</dbReference>
<dbReference type="InterPro" id="IPR000477">
    <property type="entry name" value="RT_dom"/>
</dbReference>
<keyword evidence="1" id="KW-0677">Repeat</keyword>
<feature type="domain" description="Nephrocystin 3 helical" evidence="5">
    <location>
        <begin position="652"/>
        <end position="811"/>
    </location>
</feature>
<proteinExistence type="predicted"/>
<dbReference type="InterPro" id="IPR056884">
    <property type="entry name" value="NPHP3-like_N"/>
</dbReference>
<gene>
    <name evidence="7" type="primary">nphp3</name>
    <name evidence="7" type="ORF">G4P62_007923</name>
</gene>
<evidence type="ECO:0000313" key="8">
    <source>
        <dbReference type="Proteomes" id="UP000822369"/>
    </source>
</evidence>
<feature type="domain" description="Nephrocystin 3-like N-terminal" evidence="4">
    <location>
        <begin position="501"/>
        <end position="618"/>
    </location>
</feature>
<evidence type="ECO:0000256" key="1">
    <source>
        <dbReference type="ARBA" id="ARBA00022737"/>
    </source>
</evidence>
<feature type="domain" description="Reverse transcriptase" evidence="3">
    <location>
        <begin position="1159"/>
        <end position="1261"/>
    </location>
</feature>